<protein>
    <recommendedName>
        <fullName evidence="3">Mtf2-like C-terminal domain-containing protein</fullName>
    </recommendedName>
</protein>
<dbReference type="EMBL" id="MBFU01000336">
    <property type="protein sequence ID" value="PWA00390.1"/>
    <property type="molecule type" value="Genomic_DNA"/>
</dbReference>
<evidence type="ECO:0008006" key="3">
    <source>
        <dbReference type="Google" id="ProtNLM"/>
    </source>
</evidence>
<evidence type="ECO:0000313" key="2">
    <source>
        <dbReference type="Proteomes" id="UP000245591"/>
    </source>
</evidence>
<dbReference type="Proteomes" id="UP000245591">
    <property type="component" value="Unassembled WGS sequence"/>
</dbReference>
<comment type="caution">
    <text evidence="1">The sequence shown here is derived from an EMBL/GenBank/DDBJ whole genome shotgun (WGS) entry which is preliminary data.</text>
</comment>
<organism evidence="1 2">
    <name type="scientific">Smittium angustum</name>
    <dbReference type="NCBI Taxonomy" id="133377"/>
    <lineage>
        <taxon>Eukaryota</taxon>
        <taxon>Fungi</taxon>
        <taxon>Fungi incertae sedis</taxon>
        <taxon>Zoopagomycota</taxon>
        <taxon>Kickxellomycotina</taxon>
        <taxon>Harpellomycetes</taxon>
        <taxon>Harpellales</taxon>
        <taxon>Legeriomycetaceae</taxon>
        <taxon>Smittium</taxon>
    </lineage>
</organism>
<proteinExistence type="predicted"/>
<dbReference type="AlphaFoldDB" id="A0A2U1J5N3"/>
<keyword evidence="2" id="KW-1185">Reference proteome</keyword>
<accession>A0A2U1J5N3</accession>
<sequence>MFSLQKYRLYSLVSFKVETIRFYSDLYKPRNRSNLDDKSFETRNVTASKSKIGLNIPSKKLDNIFDPDDILESAANTTSDINQNLVKDKEIKSENPRINIGFKKLINIRDHEQLNLTNLSRFNDLQSLSKYISEDVFPPETEEKVRRNKNVKKPKKIVVTSATVAKATSMARQMKSLQLVYSIYQRSLEIPLKDRINIFDTDSVKEFITSAWELDRDIEMVNKIVVDSVSFGVVFDQEIISLLNQILSQLDNIPLLKSQRDFLSKTLKKIKGI</sequence>
<name>A0A2U1J5N3_SMIAN</name>
<evidence type="ECO:0000313" key="1">
    <source>
        <dbReference type="EMBL" id="PWA00390.1"/>
    </source>
</evidence>
<reference evidence="1 2" key="1">
    <citation type="journal article" date="2018" name="MBio">
        <title>Comparative Genomics Reveals the Core Gene Toolbox for the Fungus-Insect Symbiosis.</title>
        <authorList>
            <person name="Wang Y."/>
            <person name="Stata M."/>
            <person name="Wang W."/>
            <person name="Stajich J.E."/>
            <person name="White M.M."/>
            <person name="Moncalvo J.M."/>
        </authorList>
    </citation>
    <scope>NUCLEOTIDE SEQUENCE [LARGE SCALE GENOMIC DNA]</scope>
    <source>
        <strain evidence="1 2">AUS-126-30</strain>
    </source>
</reference>
<gene>
    <name evidence="1" type="ORF">BB558_003545</name>
</gene>